<dbReference type="Pfam" id="PF00271">
    <property type="entry name" value="Helicase_C"/>
    <property type="match status" value="1"/>
</dbReference>
<dbReference type="InterPro" id="IPR001650">
    <property type="entry name" value="Helicase_C-like"/>
</dbReference>
<dbReference type="SUPFAM" id="SSF52540">
    <property type="entry name" value="P-loop containing nucleoside triphosphate hydrolases"/>
    <property type="match status" value="1"/>
</dbReference>
<dbReference type="Gene3D" id="3.40.50.300">
    <property type="entry name" value="P-loop containing nucleotide triphosphate hydrolases"/>
    <property type="match status" value="1"/>
</dbReference>
<proteinExistence type="predicted"/>
<feature type="domain" description="Helicase C-terminal" evidence="1">
    <location>
        <begin position="15"/>
        <end position="184"/>
    </location>
</feature>
<dbReference type="InterPro" id="IPR027417">
    <property type="entry name" value="P-loop_NTPase"/>
</dbReference>
<accession>A0A382MIU3</accession>
<evidence type="ECO:0000259" key="1">
    <source>
        <dbReference type="PROSITE" id="PS51194"/>
    </source>
</evidence>
<evidence type="ECO:0000313" key="2">
    <source>
        <dbReference type="EMBL" id="SVC47332.1"/>
    </source>
</evidence>
<dbReference type="EMBL" id="UINC01093150">
    <property type="protein sequence ID" value="SVC47332.1"/>
    <property type="molecule type" value="Genomic_DNA"/>
</dbReference>
<name>A0A382MIU3_9ZZZZ</name>
<gene>
    <name evidence="2" type="ORF">METZ01_LOCUS300186</name>
</gene>
<sequence>VSNADEAEWSRTRGQLKDTIRKTKKEGGEPDSEMLSNLAVLEFNMARLATLREWFMSDPNVRPGMYHSKFPNPWGHWMVDWFRHGYLNVMLSARALAQGFDMPGADVGNIRTSTSNVRQRIQTIGRMIRKKEENRAAVIWIIYVKDTTDERIFMKHDWEEELPEYPDEDEENQVQTRWELNDYEKVLDARPVWVGGAETLPQPDRELTDDELQEIDVAGLVCGDDYPDRRAIRSTLRVVRVSEEGDMSVIDEGAPFDFNYESLGRGASWVSSNRGRGQIHVLGNGHAVGRTHMGRVVLLEVLDLPDFERAVADSIESGSKFDEVFKDWLEEE</sequence>
<dbReference type="PROSITE" id="PS51194">
    <property type="entry name" value="HELICASE_CTER"/>
    <property type="match status" value="1"/>
</dbReference>
<protein>
    <recommendedName>
        <fullName evidence="1">Helicase C-terminal domain-containing protein</fullName>
    </recommendedName>
</protein>
<feature type="non-terminal residue" evidence="2">
    <location>
        <position position="1"/>
    </location>
</feature>
<reference evidence="2" key="1">
    <citation type="submission" date="2018-05" db="EMBL/GenBank/DDBJ databases">
        <authorList>
            <person name="Lanie J.A."/>
            <person name="Ng W.-L."/>
            <person name="Kazmierczak K.M."/>
            <person name="Andrzejewski T.M."/>
            <person name="Davidsen T.M."/>
            <person name="Wayne K.J."/>
            <person name="Tettelin H."/>
            <person name="Glass J.I."/>
            <person name="Rusch D."/>
            <person name="Podicherti R."/>
            <person name="Tsui H.-C.T."/>
            <person name="Winkler M.E."/>
        </authorList>
    </citation>
    <scope>NUCLEOTIDE SEQUENCE</scope>
</reference>
<dbReference type="AlphaFoldDB" id="A0A382MIU3"/>
<organism evidence="2">
    <name type="scientific">marine metagenome</name>
    <dbReference type="NCBI Taxonomy" id="408172"/>
    <lineage>
        <taxon>unclassified sequences</taxon>
        <taxon>metagenomes</taxon>
        <taxon>ecological metagenomes</taxon>
    </lineage>
</organism>